<proteinExistence type="predicted"/>
<comment type="caution">
    <text evidence="2">The sequence shown here is derived from an EMBL/GenBank/DDBJ whole genome shotgun (WGS) entry which is preliminary data.</text>
</comment>
<dbReference type="AlphaFoldDB" id="A0A426YHK5"/>
<feature type="region of interest" description="Disordered" evidence="1">
    <location>
        <begin position="91"/>
        <end position="117"/>
    </location>
</feature>
<dbReference type="Proteomes" id="UP000287651">
    <property type="component" value="Unassembled WGS sequence"/>
</dbReference>
<evidence type="ECO:0000313" key="3">
    <source>
        <dbReference type="Proteomes" id="UP000287651"/>
    </source>
</evidence>
<protein>
    <submittedName>
        <fullName evidence="2">Uncharacterized protein</fullName>
    </submittedName>
</protein>
<evidence type="ECO:0000313" key="2">
    <source>
        <dbReference type="EMBL" id="RRT51221.1"/>
    </source>
</evidence>
<sequence length="117" mass="13006">MSRLKERASRFGHSEEWRTLYVRGTTRTSKRRRMRSVQRLGWLSSSYGLTLATKLDVGTVLAKSRNLARAFAGAEQGTSCSARRSSLKGMVVSETSSGKNAKRKVALIGQISRRDKA</sequence>
<gene>
    <name evidence="2" type="ORF">B296_00018731</name>
</gene>
<reference evidence="2 3" key="1">
    <citation type="journal article" date="2014" name="Agronomy (Basel)">
        <title>A Draft Genome Sequence for Ensete ventricosum, the Drought-Tolerant Tree Against Hunger.</title>
        <authorList>
            <person name="Harrison J."/>
            <person name="Moore K.A."/>
            <person name="Paszkiewicz K."/>
            <person name="Jones T."/>
            <person name="Grant M."/>
            <person name="Ambacheew D."/>
            <person name="Muzemil S."/>
            <person name="Studholme D.J."/>
        </authorList>
    </citation>
    <scope>NUCLEOTIDE SEQUENCE [LARGE SCALE GENOMIC DNA]</scope>
</reference>
<name>A0A426YHK5_ENSVE</name>
<accession>A0A426YHK5</accession>
<organism evidence="2 3">
    <name type="scientific">Ensete ventricosum</name>
    <name type="common">Abyssinian banana</name>
    <name type="synonym">Musa ensete</name>
    <dbReference type="NCBI Taxonomy" id="4639"/>
    <lineage>
        <taxon>Eukaryota</taxon>
        <taxon>Viridiplantae</taxon>
        <taxon>Streptophyta</taxon>
        <taxon>Embryophyta</taxon>
        <taxon>Tracheophyta</taxon>
        <taxon>Spermatophyta</taxon>
        <taxon>Magnoliopsida</taxon>
        <taxon>Liliopsida</taxon>
        <taxon>Zingiberales</taxon>
        <taxon>Musaceae</taxon>
        <taxon>Ensete</taxon>
    </lineage>
</organism>
<dbReference type="EMBL" id="AMZH03012340">
    <property type="protein sequence ID" value="RRT51221.1"/>
    <property type="molecule type" value="Genomic_DNA"/>
</dbReference>
<evidence type="ECO:0000256" key="1">
    <source>
        <dbReference type="SAM" id="MobiDB-lite"/>
    </source>
</evidence>